<comment type="caution">
    <text evidence="1">The sequence shown here is derived from an EMBL/GenBank/DDBJ whole genome shotgun (WGS) entry which is preliminary data.</text>
</comment>
<dbReference type="AlphaFoldDB" id="A0A923LBL2"/>
<dbReference type="RefSeq" id="WP_186871593.1">
    <property type="nucleotide sequence ID" value="NZ_JACOOR010000003.1"/>
</dbReference>
<organism evidence="1 2">
    <name type="scientific">Anaerosacchariphilus hominis</name>
    <dbReference type="NCBI Taxonomy" id="2763017"/>
    <lineage>
        <taxon>Bacteria</taxon>
        <taxon>Bacillati</taxon>
        <taxon>Bacillota</taxon>
        <taxon>Clostridia</taxon>
        <taxon>Lachnospirales</taxon>
        <taxon>Lachnospiraceae</taxon>
        <taxon>Anaerosacchariphilus</taxon>
    </lineage>
</organism>
<dbReference type="Proteomes" id="UP000649345">
    <property type="component" value="Unassembled WGS sequence"/>
</dbReference>
<evidence type="ECO:0008006" key="3">
    <source>
        <dbReference type="Google" id="ProtNLM"/>
    </source>
</evidence>
<proteinExistence type="predicted"/>
<evidence type="ECO:0000313" key="1">
    <source>
        <dbReference type="EMBL" id="MBC5659180.1"/>
    </source>
</evidence>
<name>A0A923LBL2_9FIRM</name>
<sequence length="954" mass="108319">MEKEFTKDTTYEKLQKLMRSYVPEFAYEPGGSDAGSALTDLCGEMFASCEERYGRVMEKHRIQYLNLFDGLVKEPVSAARGYVQFQPVEGCEGLVPIPRGTRVLAPGRENGEIVFETRHGITAVDLRPEQVVVTDGELGRIVKRSLSQEQQEGFPAFGINGENISSHRLYLWFTELFDGMKQLDLRIQATGSTEEETEGLLELFAGPEVCWSVLEPEGGERIFPAPEREGQSIHLKLDPYTPQRVTWGEEEGYCIVLTCLGKPEKLYIRTLTVAPAARERCPEEIRINGNQEFGRELLPFGKPLNLYQEMTLEDPELLGRRGAHMRLSFRLSYRIQEEKTELPELDLEYKAIMKKPKKPLTMRATEVLADEVAWEYLSRTGWKPLFREEHRRSMFNGSSEGAVVLDFICPEDMADYEENQEGRIRLRLMRAENIYRMPALYKCPVISGLQLSYSYEEGQAKPSRILTGNNFDLQDLTECLQTGGSSLLFYETEGRQRTMYLGFDRPMSGLPLSLYFDIENYGDRPVRFRAEYLTEQGFQPVRMEDCTEGFGGSGNLLLMVPQDTVKKKLYGYEGYFLRFVCLDSDYAEYELPVIRGIYPNMAAVINVNTETEEFYLENREEAAQFQLSRQNLLNIRVEVLEQQNGMSGYVEWQRESHPYEGGRTYGVDMASGELTFRKYAFVNVPVPEEGPQIRVFHSNYSGREANLPAGSITVPGTAIRYLSAVTNPFPTCGGYDGYTEETAGRLVSGLLRTRGRAVTEEGYLDLISQEACGVRKIKCCNHTDARGRTAPDKMTIAVLVEEYEKGAHVFSAVKKQIRDRLVRDSALTAAGKELLLIQPHFIRVNVRVWLERETMEQAYELQQQTLELIRRFLNPLEGGSAGQGWEIGELPEVSRLRAFLRAGLEGCSITKMVMTAVADGREVPMDALFYKKQTDPFVMAVSGEHMVYIEVSAC</sequence>
<keyword evidence="2" id="KW-1185">Reference proteome</keyword>
<accession>A0A923LBL2</accession>
<reference evidence="1" key="1">
    <citation type="submission" date="2020-08" db="EMBL/GenBank/DDBJ databases">
        <title>Genome public.</title>
        <authorList>
            <person name="Liu C."/>
            <person name="Sun Q."/>
        </authorList>
    </citation>
    <scope>NUCLEOTIDE SEQUENCE</scope>
    <source>
        <strain evidence="1">NSJ-68</strain>
    </source>
</reference>
<protein>
    <recommendedName>
        <fullName evidence="3">Baseplate protein J-like domain-containing protein</fullName>
    </recommendedName>
</protein>
<evidence type="ECO:0000313" key="2">
    <source>
        <dbReference type="Proteomes" id="UP000649345"/>
    </source>
</evidence>
<dbReference type="EMBL" id="JACOOR010000003">
    <property type="protein sequence ID" value="MBC5659180.1"/>
    <property type="molecule type" value="Genomic_DNA"/>
</dbReference>
<gene>
    <name evidence="1" type="ORF">H8S44_05275</name>
</gene>